<accession>A0A1G2SHL1</accession>
<reference evidence="1 2" key="1">
    <citation type="journal article" date="2016" name="Nat. Commun.">
        <title>Thousands of microbial genomes shed light on interconnected biogeochemical processes in an aquifer system.</title>
        <authorList>
            <person name="Anantharaman K."/>
            <person name="Brown C.T."/>
            <person name="Hug L.A."/>
            <person name="Sharon I."/>
            <person name="Castelle C.J."/>
            <person name="Probst A.J."/>
            <person name="Thomas B.C."/>
            <person name="Singh A."/>
            <person name="Wilkins M.J."/>
            <person name="Karaoz U."/>
            <person name="Brodie E.L."/>
            <person name="Williams K.H."/>
            <person name="Hubbard S.S."/>
            <person name="Banfield J.F."/>
        </authorList>
    </citation>
    <scope>NUCLEOTIDE SEQUENCE [LARGE SCALE GENOMIC DNA]</scope>
</reference>
<dbReference type="InterPro" id="IPR010428">
    <property type="entry name" value="Zincin_1"/>
</dbReference>
<dbReference type="Proteomes" id="UP000178168">
    <property type="component" value="Unassembled WGS sequence"/>
</dbReference>
<comment type="caution">
    <text evidence="1">The sequence shown here is derived from an EMBL/GenBank/DDBJ whole genome shotgun (WGS) entry which is preliminary data.</text>
</comment>
<dbReference type="Gene3D" id="3.30.2010.20">
    <property type="match status" value="1"/>
</dbReference>
<sequence>MTREDFEIIMAEEFSVVPERFLGKIKNVGFIVEDEPDEEVRQEEGLHQNETLLGLYRGVPLSERGDSYGMGMTLPDTITIYQFPIEEAAGGDPAEIRRIVRETIWHEVGHYFGLNEPEVRSREAKRRQEGHR</sequence>
<organism evidence="1 2">
    <name type="scientific">Candidatus Yonathbacteria bacterium RIFOXYD1_FULL_52_36</name>
    <dbReference type="NCBI Taxonomy" id="1802730"/>
    <lineage>
        <taxon>Bacteria</taxon>
        <taxon>Candidatus Yonathiibacteriota</taxon>
    </lineage>
</organism>
<evidence type="ECO:0000313" key="2">
    <source>
        <dbReference type="Proteomes" id="UP000178168"/>
    </source>
</evidence>
<evidence type="ECO:0000313" key="1">
    <source>
        <dbReference type="EMBL" id="OHA84563.1"/>
    </source>
</evidence>
<name>A0A1G2SHL1_9BACT</name>
<gene>
    <name evidence="1" type="ORF">A2591_03270</name>
</gene>
<dbReference type="CDD" id="cd12952">
    <property type="entry name" value="MMP_ACEL2062"/>
    <property type="match status" value="1"/>
</dbReference>
<proteinExistence type="predicted"/>
<evidence type="ECO:0008006" key="3">
    <source>
        <dbReference type="Google" id="ProtNLM"/>
    </source>
</evidence>
<dbReference type="Pfam" id="PF06262">
    <property type="entry name" value="Zincin_1"/>
    <property type="match status" value="1"/>
</dbReference>
<dbReference type="STRING" id="1802730.A2591_03270"/>
<dbReference type="EMBL" id="MHUZ01000038">
    <property type="protein sequence ID" value="OHA84563.1"/>
    <property type="molecule type" value="Genomic_DNA"/>
</dbReference>
<dbReference type="InterPro" id="IPR038555">
    <property type="entry name" value="Zincin_1_sf"/>
</dbReference>
<protein>
    <recommendedName>
        <fullName evidence="3">Metallopeptidase family protein</fullName>
    </recommendedName>
</protein>
<dbReference type="AlphaFoldDB" id="A0A1G2SHL1"/>
<dbReference type="SUPFAM" id="SSF55486">
    <property type="entry name" value="Metalloproteases ('zincins'), catalytic domain"/>
    <property type="match status" value="1"/>
</dbReference>